<comment type="caution">
    <text evidence="2">The sequence shown here is derived from an EMBL/GenBank/DDBJ whole genome shotgun (WGS) entry which is preliminary data.</text>
</comment>
<reference evidence="2 3" key="1">
    <citation type="submission" date="2018-09" db="EMBL/GenBank/DDBJ databases">
        <title>Genomic investigation of the strawberry pathogen Phytophthora fragariae indicates pathogenicity is determined by transcriptional variation in three key races.</title>
        <authorList>
            <person name="Adams T.M."/>
            <person name="Armitage A.D."/>
            <person name="Sobczyk M.K."/>
            <person name="Bates H.J."/>
            <person name="Dunwell J.M."/>
            <person name="Nellist C.F."/>
            <person name="Harrison R.J."/>
        </authorList>
    </citation>
    <scope>NUCLEOTIDE SEQUENCE [LARGE SCALE GENOMIC DNA]</scope>
    <source>
        <strain evidence="2 3">SCRP249</strain>
    </source>
</reference>
<accession>A0A6A3IE69</accession>
<dbReference type="PANTHER" id="PTHR13510:SF44">
    <property type="entry name" value="RABENOSYN-5"/>
    <property type="match status" value="1"/>
</dbReference>
<evidence type="ECO:0000313" key="2">
    <source>
        <dbReference type="EMBL" id="KAE8980347.1"/>
    </source>
</evidence>
<dbReference type="AlphaFoldDB" id="A0A6A3IE69"/>
<sequence length="253" mass="28200">KSSRTCPSSDPSSDKLSRPTDSSFASFPCAANPPHHALKRGLAGDQCKLFAPNDEEYPWKLTKSKDQMRVYSERRRRWRHHEDANLQSLLCVGSTPGSLDDVMLGIMSSTLEVTRTKTSYVDDLSGAAVLSTVKAPTAADPFKATAVKWMELDVRRRSSGFVKNRDYVYVEATGVKHLPSGERVGFHVMHSVYIPQAHDLSGRVRAKLSVCSFFRQRRDDSMSVYVKAIMDPMSSKTRRVGAPCFIKILLATV</sequence>
<dbReference type="InterPro" id="IPR023393">
    <property type="entry name" value="START-like_dom_sf"/>
</dbReference>
<dbReference type="EMBL" id="QXFV01003063">
    <property type="protein sequence ID" value="KAE8980347.1"/>
    <property type="molecule type" value="Genomic_DNA"/>
</dbReference>
<dbReference type="InterPro" id="IPR052727">
    <property type="entry name" value="Rab4/Rab5_effector"/>
</dbReference>
<proteinExistence type="predicted"/>
<dbReference type="Gene3D" id="3.30.530.20">
    <property type="match status" value="1"/>
</dbReference>
<feature type="non-terminal residue" evidence="2">
    <location>
        <position position="1"/>
    </location>
</feature>
<dbReference type="SUPFAM" id="SSF55961">
    <property type="entry name" value="Bet v1-like"/>
    <property type="match status" value="1"/>
</dbReference>
<evidence type="ECO:0000313" key="3">
    <source>
        <dbReference type="Proteomes" id="UP000429607"/>
    </source>
</evidence>
<organism evidence="2 3">
    <name type="scientific">Phytophthora rubi</name>
    <dbReference type="NCBI Taxonomy" id="129364"/>
    <lineage>
        <taxon>Eukaryota</taxon>
        <taxon>Sar</taxon>
        <taxon>Stramenopiles</taxon>
        <taxon>Oomycota</taxon>
        <taxon>Peronosporomycetes</taxon>
        <taxon>Peronosporales</taxon>
        <taxon>Peronosporaceae</taxon>
        <taxon>Phytophthora</taxon>
    </lineage>
</organism>
<protein>
    <recommendedName>
        <fullName evidence="4">START domain-containing protein</fullName>
    </recommendedName>
</protein>
<dbReference type="PANTHER" id="PTHR13510">
    <property type="entry name" value="FYVE-FINGER-CONTAINING RAB5 EFFECTOR PROTEIN RABENOSYN-5-RELATED"/>
    <property type="match status" value="1"/>
</dbReference>
<gene>
    <name evidence="2" type="ORF">PR001_g24301</name>
</gene>
<dbReference type="Proteomes" id="UP000429607">
    <property type="component" value="Unassembled WGS sequence"/>
</dbReference>
<evidence type="ECO:0008006" key="4">
    <source>
        <dbReference type="Google" id="ProtNLM"/>
    </source>
</evidence>
<name>A0A6A3IE69_9STRA</name>
<feature type="region of interest" description="Disordered" evidence="1">
    <location>
        <begin position="1"/>
        <end position="26"/>
    </location>
</feature>
<evidence type="ECO:0000256" key="1">
    <source>
        <dbReference type="SAM" id="MobiDB-lite"/>
    </source>
</evidence>